<gene>
    <name evidence="2" type="ORF">G7K_0953-t1</name>
</gene>
<sequence length="150" mass="17392">MNYAWGQFPTLQKIRVHYSDGRPTMRPPPEDCVQKFNPDGSYEYFQEAKPGDPYYQRVLRECGEYLAQQVQSLQPSLCVLDDIPEGYSVYGHRVKGVGKDERTDRYIFGHPTGGRYRSPNEFKVHVLWLASNEEHDYDDCPCKCCKAAMK</sequence>
<dbReference type="PANTHER" id="PTHR38046">
    <property type="entry name" value="CRYPTIC LOCI REGULATOR 2"/>
    <property type="match status" value="1"/>
</dbReference>
<dbReference type="STRING" id="698492.A0A0E9NAJ1"/>
<dbReference type="InterPro" id="IPR038986">
    <property type="entry name" value="Clr2"/>
</dbReference>
<organism evidence="2 3">
    <name type="scientific">Saitoella complicata (strain BCRC 22490 / CBS 7301 / JCM 7358 / NBRC 10748 / NRRL Y-17804)</name>
    <dbReference type="NCBI Taxonomy" id="698492"/>
    <lineage>
        <taxon>Eukaryota</taxon>
        <taxon>Fungi</taxon>
        <taxon>Dikarya</taxon>
        <taxon>Ascomycota</taxon>
        <taxon>Taphrinomycotina</taxon>
        <taxon>Taphrinomycotina incertae sedis</taxon>
        <taxon>Saitoella</taxon>
    </lineage>
</organism>
<evidence type="ECO:0000313" key="2">
    <source>
        <dbReference type="EMBL" id="GAO46731.1"/>
    </source>
</evidence>
<dbReference type="GO" id="GO:0070824">
    <property type="term" value="C:SHREC complex"/>
    <property type="evidence" value="ECO:0007669"/>
    <property type="project" value="InterPro"/>
</dbReference>
<evidence type="ECO:0000313" key="3">
    <source>
        <dbReference type="Proteomes" id="UP000033140"/>
    </source>
</evidence>
<dbReference type="GO" id="GO:0033553">
    <property type="term" value="C:rDNA heterochromatin"/>
    <property type="evidence" value="ECO:0007669"/>
    <property type="project" value="TreeGrafter"/>
</dbReference>
<dbReference type="InterPro" id="IPR031915">
    <property type="entry name" value="Clr2_N"/>
</dbReference>
<evidence type="ECO:0000259" key="1">
    <source>
        <dbReference type="Pfam" id="PF16761"/>
    </source>
</evidence>
<name>A0A0E9NAJ1_SAICN</name>
<dbReference type="GO" id="GO:0031934">
    <property type="term" value="C:mating-type region heterochromatin"/>
    <property type="evidence" value="ECO:0007669"/>
    <property type="project" value="TreeGrafter"/>
</dbReference>
<proteinExistence type="predicted"/>
<protein>
    <recommendedName>
        <fullName evidence="1">Cryptic loci regulator 2 N-terminal domain-containing protein</fullName>
    </recommendedName>
</protein>
<dbReference type="EMBL" id="BACD03000005">
    <property type="protein sequence ID" value="GAO46731.1"/>
    <property type="molecule type" value="Genomic_DNA"/>
</dbReference>
<dbReference type="Pfam" id="PF16761">
    <property type="entry name" value="Clr2_transil"/>
    <property type="match status" value="1"/>
</dbReference>
<accession>A0A0E9NAJ1</accession>
<keyword evidence="3" id="KW-1185">Reference proteome</keyword>
<dbReference type="GO" id="GO:0030466">
    <property type="term" value="P:silent mating-type cassette heterochromatin formation"/>
    <property type="evidence" value="ECO:0007669"/>
    <property type="project" value="TreeGrafter"/>
</dbReference>
<dbReference type="AlphaFoldDB" id="A0A0E9NAJ1"/>
<feature type="domain" description="Cryptic loci regulator 2 N-terminal" evidence="1">
    <location>
        <begin position="79"/>
        <end position="145"/>
    </location>
</feature>
<reference evidence="2 3" key="2">
    <citation type="journal article" date="2014" name="J. Gen. Appl. Microbiol.">
        <title>The early diverging ascomycetous budding yeast Saitoella complicata has three histone deacetylases belonging to the Clr6, Hos2, and Rpd3 lineages.</title>
        <authorList>
            <person name="Nishida H."/>
            <person name="Matsumoto T."/>
            <person name="Kondo S."/>
            <person name="Hamamoto M."/>
            <person name="Yoshikawa H."/>
        </authorList>
    </citation>
    <scope>NUCLEOTIDE SEQUENCE [LARGE SCALE GENOMIC DNA]</scope>
    <source>
        <strain evidence="2 3">NRRL Y-17804</strain>
    </source>
</reference>
<dbReference type="PANTHER" id="PTHR38046:SF1">
    <property type="entry name" value="CRYPTIC LOCI REGULATOR 2"/>
    <property type="match status" value="1"/>
</dbReference>
<comment type="caution">
    <text evidence="2">The sequence shown here is derived from an EMBL/GenBank/DDBJ whole genome shotgun (WGS) entry which is preliminary data.</text>
</comment>
<reference evidence="2 3" key="3">
    <citation type="journal article" date="2015" name="Genome Announc.">
        <title>Draft Genome Sequence of the Archiascomycetous Yeast Saitoella complicata.</title>
        <authorList>
            <person name="Yamauchi K."/>
            <person name="Kondo S."/>
            <person name="Hamamoto M."/>
            <person name="Takahashi Y."/>
            <person name="Ogura Y."/>
            <person name="Hayashi T."/>
            <person name="Nishida H."/>
        </authorList>
    </citation>
    <scope>NUCLEOTIDE SEQUENCE [LARGE SCALE GENOMIC DNA]</scope>
    <source>
        <strain evidence="2 3">NRRL Y-17804</strain>
    </source>
</reference>
<dbReference type="Proteomes" id="UP000033140">
    <property type="component" value="Unassembled WGS sequence"/>
</dbReference>
<reference evidence="2 3" key="1">
    <citation type="journal article" date="2011" name="J. Gen. Appl. Microbiol.">
        <title>Draft genome sequencing of the enigmatic yeast Saitoella complicata.</title>
        <authorList>
            <person name="Nishida H."/>
            <person name="Hamamoto M."/>
            <person name="Sugiyama J."/>
        </authorList>
    </citation>
    <scope>NUCLEOTIDE SEQUENCE [LARGE SCALE GENOMIC DNA]</scope>
    <source>
        <strain evidence="2 3">NRRL Y-17804</strain>
    </source>
</reference>